<evidence type="ECO:0000313" key="2">
    <source>
        <dbReference type="Proteomes" id="UP000186391"/>
    </source>
</evidence>
<dbReference type="OrthoDB" id="7234777at2"/>
<evidence type="ECO:0000313" key="1">
    <source>
        <dbReference type="EMBL" id="OKH13904.1"/>
    </source>
</evidence>
<comment type="caution">
    <text evidence="1">The sequence shown here is derived from an EMBL/GenBank/DDBJ whole genome shotgun (WGS) entry which is preliminary data.</text>
</comment>
<evidence type="ECO:0008006" key="3">
    <source>
        <dbReference type="Google" id="ProtNLM"/>
    </source>
</evidence>
<dbReference type="RefSeq" id="WP_073555775.1">
    <property type="nucleotide sequence ID" value="NZ_MRCA01000005.1"/>
</dbReference>
<gene>
    <name evidence="1" type="ORF">NIES592_11230</name>
</gene>
<protein>
    <recommendedName>
        <fullName evidence="3">Asparagine synthetase domain-containing protein</fullName>
    </recommendedName>
</protein>
<dbReference type="EMBL" id="MRCA01000005">
    <property type="protein sequence ID" value="OKH13904.1"/>
    <property type="molecule type" value="Genomic_DNA"/>
</dbReference>
<proteinExistence type="predicted"/>
<keyword evidence="2" id="KW-1185">Reference proteome</keyword>
<name>A0A1U7GZL2_9CYAN</name>
<reference evidence="1 2" key="1">
    <citation type="submission" date="2016-11" db="EMBL/GenBank/DDBJ databases">
        <title>Draft Genome Sequences of Nine Cyanobacterial Strains from Diverse Habitats.</title>
        <authorList>
            <person name="Zhu T."/>
            <person name="Hou S."/>
            <person name="Lu X."/>
            <person name="Hess W.R."/>
        </authorList>
    </citation>
    <scope>NUCLEOTIDE SEQUENCE [LARGE SCALE GENOMIC DNA]</scope>
    <source>
        <strain evidence="1 2">NIES-592</strain>
    </source>
</reference>
<dbReference type="SUPFAM" id="SSF52402">
    <property type="entry name" value="Adenine nucleotide alpha hydrolases-like"/>
    <property type="match status" value="1"/>
</dbReference>
<dbReference type="InterPro" id="IPR014729">
    <property type="entry name" value="Rossmann-like_a/b/a_fold"/>
</dbReference>
<organism evidence="1 2">
    <name type="scientific">Fischerella major NIES-592</name>
    <dbReference type="NCBI Taxonomy" id="210994"/>
    <lineage>
        <taxon>Bacteria</taxon>
        <taxon>Bacillati</taxon>
        <taxon>Cyanobacteriota</taxon>
        <taxon>Cyanophyceae</taxon>
        <taxon>Nostocales</taxon>
        <taxon>Hapalosiphonaceae</taxon>
        <taxon>Fischerella</taxon>
    </lineage>
</organism>
<dbReference type="Proteomes" id="UP000186391">
    <property type="component" value="Unassembled WGS sequence"/>
</dbReference>
<dbReference type="AlphaFoldDB" id="A0A1U7GZL2"/>
<sequence length="496" mass="56031">MQKESVLTTNSPLMMRPHRRQFVIGSESFRVYDDWHCWQLDASTWISYCPELFASWTTDANGTTWVILGVAVETLESRSEPLAEIAQTASADVPNLYASWAGRWVLIGNGKVHMDASGLLGCFYGKTRDGQVWVSSSPALLADILSPKADSRQLYYQQGLSWFTPPLSRFVDISRLLPSQVIELKDGSIQPRPLLPPINPDFDYEEALELLSQSMITALRGLYQKQSKLWLGLSAGVDSRLVLAMAYRGGVNIAPFTRIAARMSVADRILPATLAKKLGYQHIFLHGRKSQANRQHLVTEHSADHVSQGDALPFLQSVRDSLEGISVGGWCMEVGKAMWRNSLPDTIDDTEICAQQIARNYGEPLNSSAIAGMRQWLEWVKQTPQAHMDWRDRFYIEQRLAGWQSSKEQLYDLSNIQRIPIVNAARTYALMLSIAENRRLNAKYQLDLISQAVPQISCYPCNPSDEYFGKLRAMIIKSSYDPLYIPRIVARKLRSR</sequence>
<dbReference type="Gene3D" id="3.40.50.620">
    <property type="entry name" value="HUPs"/>
    <property type="match status" value="1"/>
</dbReference>
<accession>A0A1U7GZL2</accession>